<sequence length="89" mass="10011">MILFSNTVRNSLAVSGQCRVYFRLKYLSDTPLVLCVSPLRMAPSSQGTSYPSLHLCMVPDFNNFSRPSTNMMQPAVQHVSLDMTQVKVR</sequence>
<proteinExistence type="predicted"/>
<keyword evidence="2" id="KW-1185">Reference proteome</keyword>
<name>A0A9K3GQ56_9EUKA</name>
<dbReference type="Proteomes" id="UP000265618">
    <property type="component" value="Unassembled WGS sequence"/>
</dbReference>
<accession>A0A9K3GQ56</accession>
<dbReference type="EMBL" id="BDIP01006394">
    <property type="protein sequence ID" value="GIQ90600.1"/>
    <property type="molecule type" value="Genomic_DNA"/>
</dbReference>
<organism evidence="1 2">
    <name type="scientific">Kipferlia bialata</name>
    <dbReference type="NCBI Taxonomy" id="797122"/>
    <lineage>
        <taxon>Eukaryota</taxon>
        <taxon>Metamonada</taxon>
        <taxon>Carpediemonas-like organisms</taxon>
        <taxon>Kipferlia</taxon>
    </lineage>
</organism>
<evidence type="ECO:0000313" key="1">
    <source>
        <dbReference type="EMBL" id="GIQ90600.1"/>
    </source>
</evidence>
<comment type="caution">
    <text evidence="1">The sequence shown here is derived from an EMBL/GenBank/DDBJ whole genome shotgun (WGS) entry which is preliminary data.</text>
</comment>
<protein>
    <submittedName>
        <fullName evidence="1">Uncharacterized protein</fullName>
    </submittedName>
</protein>
<gene>
    <name evidence="1" type="ORF">KIPB_013451</name>
</gene>
<evidence type="ECO:0000313" key="2">
    <source>
        <dbReference type="Proteomes" id="UP000265618"/>
    </source>
</evidence>
<reference evidence="1 2" key="1">
    <citation type="journal article" date="2018" name="PLoS ONE">
        <title>The draft genome of Kipferlia bialata reveals reductive genome evolution in fornicate parasites.</title>
        <authorList>
            <person name="Tanifuji G."/>
            <person name="Takabayashi S."/>
            <person name="Kume K."/>
            <person name="Takagi M."/>
            <person name="Nakayama T."/>
            <person name="Kamikawa R."/>
            <person name="Inagaki Y."/>
            <person name="Hashimoto T."/>
        </authorList>
    </citation>
    <scope>NUCLEOTIDE SEQUENCE [LARGE SCALE GENOMIC DNA]</scope>
    <source>
        <strain evidence="1">NY0173</strain>
    </source>
</reference>
<dbReference type="AlphaFoldDB" id="A0A9K3GQ56"/>